<accession>A0A269XVW1</accession>
<evidence type="ECO:0000256" key="1">
    <source>
        <dbReference type="ARBA" id="ARBA00038232"/>
    </source>
</evidence>
<evidence type="ECO:0000313" key="6">
    <source>
        <dbReference type="EMBL" id="TDG88485.1"/>
    </source>
</evidence>
<evidence type="ECO:0000256" key="2">
    <source>
        <dbReference type="SAM" id="MobiDB-lite"/>
    </source>
</evidence>
<evidence type="ECO:0000313" key="8">
    <source>
        <dbReference type="EMBL" id="TDG91697.1"/>
    </source>
</evidence>
<dbReference type="EMBL" id="PUFL01000067">
    <property type="protein sequence ID" value="TDG90476.1"/>
    <property type="molecule type" value="Genomic_DNA"/>
</dbReference>
<feature type="domain" description="Insertion element IS150 protein InsJ-like helix-turn-helix" evidence="3">
    <location>
        <begin position="62"/>
        <end position="115"/>
    </location>
</feature>
<dbReference type="InterPro" id="IPR055247">
    <property type="entry name" value="InsJ-like_HTH"/>
</dbReference>
<comment type="caution">
    <text evidence="4">The sequence shown here is derived from an EMBL/GenBank/DDBJ whole genome shotgun (WGS) entry which is preliminary data.</text>
</comment>
<dbReference type="EMBL" id="PUFL01000038">
    <property type="protein sequence ID" value="TDG93044.1"/>
    <property type="molecule type" value="Genomic_DNA"/>
</dbReference>
<organism evidence="4 14">
    <name type="scientific">Lentilactobacillus parakefiri</name>
    <dbReference type="NCBI Taxonomy" id="152332"/>
    <lineage>
        <taxon>Bacteria</taxon>
        <taxon>Bacillati</taxon>
        <taxon>Bacillota</taxon>
        <taxon>Bacilli</taxon>
        <taxon>Lactobacillales</taxon>
        <taxon>Lactobacillaceae</taxon>
        <taxon>Lentilactobacillus</taxon>
    </lineage>
</organism>
<dbReference type="PANTHER" id="PTHR33795">
    <property type="entry name" value="INSERTION ELEMENT IS150 PROTEIN INSJ"/>
    <property type="match status" value="1"/>
</dbReference>
<dbReference type="RefSeq" id="WP_095355244.1">
    <property type="nucleotide sequence ID" value="NZ_PUFL01000004.1"/>
</dbReference>
<evidence type="ECO:0000313" key="13">
    <source>
        <dbReference type="EMBL" id="TDG95012.1"/>
    </source>
</evidence>
<name>A0A269XVW1_9LACO</name>
<dbReference type="SUPFAM" id="SSF46689">
    <property type="entry name" value="Homeodomain-like"/>
    <property type="match status" value="1"/>
</dbReference>
<protein>
    <submittedName>
        <fullName evidence="4">Transposase</fullName>
    </submittedName>
</protein>
<evidence type="ECO:0000313" key="10">
    <source>
        <dbReference type="EMBL" id="TDG93044.1"/>
    </source>
</evidence>
<dbReference type="EMBL" id="PUFL01000004">
    <property type="protein sequence ID" value="TDG95012.1"/>
    <property type="molecule type" value="Genomic_DNA"/>
</dbReference>
<dbReference type="Proteomes" id="UP000216802">
    <property type="component" value="Unassembled WGS sequence"/>
</dbReference>
<evidence type="ECO:0000313" key="15">
    <source>
        <dbReference type="Proteomes" id="UP000294668"/>
    </source>
</evidence>
<evidence type="ECO:0000313" key="14">
    <source>
        <dbReference type="Proteomes" id="UP000216802"/>
    </source>
</evidence>
<dbReference type="EMBL" id="PUFL01000034">
    <property type="protein sequence ID" value="TDG93290.1"/>
    <property type="molecule type" value="Genomic_DNA"/>
</dbReference>
<dbReference type="EMBL" id="PUFL01000086">
    <property type="protein sequence ID" value="TDG88485.1"/>
    <property type="molecule type" value="Genomic_DNA"/>
</dbReference>
<reference evidence="5" key="3">
    <citation type="submission" date="2019-02" db="EMBL/GenBank/DDBJ databases">
        <authorList>
            <person name="Buron G."/>
            <person name="Chaylann A."/>
            <person name="Dolejs I."/>
            <person name="Forster J."/>
            <person name="Miks M.H."/>
        </authorList>
    </citation>
    <scope>NUCLEOTIDE SEQUENCE</scope>
    <source>
        <strain evidence="5">DSM 10551</strain>
    </source>
</reference>
<gene>
    <name evidence="4" type="ORF">B8W98_11555</name>
    <name evidence="8" type="ORF">C5L28_000269</name>
    <name evidence="10" type="ORF">C5L28_000704</name>
    <name evidence="7" type="ORF">C5L28_001753</name>
    <name evidence="12" type="ORF">C5L28_001760</name>
    <name evidence="6" type="ORF">C5L28_001807</name>
    <name evidence="9" type="ORF">C5L28_002280</name>
    <name evidence="5" type="ORF">C5L28_002572</name>
    <name evidence="11" type="ORF">C5L28_002629</name>
    <name evidence="13" type="ORF">C5L28_002666</name>
</gene>
<evidence type="ECO:0000313" key="11">
    <source>
        <dbReference type="EMBL" id="TDG93079.1"/>
    </source>
</evidence>
<dbReference type="InterPro" id="IPR009057">
    <property type="entry name" value="Homeodomain-like_sf"/>
</dbReference>
<dbReference type="InterPro" id="IPR052057">
    <property type="entry name" value="IS150/IS1296_orfA-like"/>
</dbReference>
<proteinExistence type="inferred from homology"/>
<evidence type="ECO:0000313" key="7">
    <source>
        <dbReference type="EMBL" id="TDG90476.1"/>
    </source>
</evidence>
<dbReference type="OrthoDB" id="2316096at2"/>
<evidence type="ECO:0000259" key="3">
    <source>
        <dbReference type="Pfam" id="PF13518"/>
    </source>
</evidence>
<dbReference type="EMBL" id="PUFL01000052">
    <property type="protein sequence ID" value="TDG91697.1"/>
    <property type="molecule type" value="Genomic_DNA"/>
</dbReference>
<dbReference type="EMBL" id="PUFL01000091">
    <property type="protein sequence ID" value="TDG88159.1"/>
    <property type="molecule type" value="Genomic_DNA"/>
</dbReference>
<feature type="region of interest" description="Disordered" evidence="2">
    <location>
        <begin position="106"/>
        <end position="144"/>
    </location>
</feature>
<dbReference type="EMBL" id="PUFL01000048">
    <property type="protein sequence ID" value="TDG91944.1"/>
    <property type="molecule type" value="Genomic_DNA"/>
</dbReference>
<dbReference type="Proteomes" id="UP000294668">
    <property type="component" value="Unassembled WGS sequence"/>
</dbReference>
<feature type="compositionally biased region" description="Basic residues" evidence="2">
    <location>
        <begin position="112"/>
        <end position="134"/>
    </location>
</feature>
<dbReference type="PANTHER" id="PTHR33795:SF1">
    <property type="entry name" value="INSERTION ELEMENT IS150 PROTEIN INSJ"/>
    <property type="match status" value="1"/>
</dbReference>
<dbReference type="AlphaFoldDB" id="A0A269XVW1"/>
<evidence type="ECO:0000313" key="9">
    <source>
        <dbReference type="EMBL" id="TDG91944.1"/>
    </source>
</evidence>
<evidence type="ECO:0000313" key="4">
    <source>
        <dbReference type="EMBL" id="PAK76981.1"/>
    </source>
</evidence>
<comment type="similarity">
    <text evidence="1">Belongs to the IS150/IS1296 orfA family.</text>
</comment>
<reference evidence="5 15" key="2">
    <citation type="journal article" date="2019" name="Appl. Microbiol. Biotechnol.">
        <title>Uncovering carbohydrate metabolism through a genotype-phenotype association study of 56 lactic acid bacteria genomes.</title>
        <authorList>
            <person name="Buron-Moles G."/>
            <person name="Chailyan A."/>
            <person name="Dolejs I."/>
            <person name="Forster J."/>
            <person name="Miks M.H."/>
        </authorList>
    </citation>
    <scope>NUCLEOTIDE SEQUENCE [LARGE SCALE GENOMIC DNA]</scope>
    <source>
        <strain evidence="5 15">DSM 10551</strain>
    </source>
</reference>
<evidence type="ECO:0000313" key="5">
    <source>
        <dbReference type="EMBL" id="TDG88159.1"/>
    </source>
</evidence>
<sequence>MTKISKQLKLRALTEYFDGRGGLRAIAGKYHISRRLFEMLVAAYRTHGPNIILDPPQVTPDFRVALARWAITNNASYTQIAAKFGYLGTAQIYQWKKIYRNEGPNGLLSISKGRKPKMTNKRKKPTKKRSTKKKLTPEQNRLKQLEAENLELRIKNEALKLLASMKQRTKNSPK</sequence>
<keyword evidence="15" id="KW-1185">Reference proteome</keyword>
<dbReference type="Pfam" id="PF13518">
    <property type="entry name" value="HTH_28"/>
    <property type="match status" value="1"/>
</dbReference>
<reference evidence="4 14" key="1">
    <citation type="submission" date="2017-04" db="EMBL/GenBank/DDBJ databases">
        <title>Kefir bacterial isolates.</title>
        <authorList>
            <person name="Kim Y."/>
            <person name="Blasche S."/>
            <person name="Patil K.R."/>
        </authorList>
    </citation>
    <scope>NUCLEOTIDE SEQUENCE [LARGE SCALE GENOMIC DNA]</scope>
    <source>
        <strain evidence="4 14">OG2</strain>
    </source>
</reference>
<evidence type="ECO:0000313" key="12">
    <source>
        <dbReference type="EMBL" id="TDG93290.1"/>
    </source>
</evidence>
<dbReference type="EMBL" id="NCXI01000153">
    <property type="protein sequence ID" value="PAK76981.1"/>
    <property type="molecule type" value="Genomic_DNA"/>
</dbReference>
<dbReference type="EMBL" id="PUFL01000035">
    <property type="protein sequence ID" value="TDG93079.1"/>
    <property type="molecule type" value="Genomic_DNA"/>
</dbReference>